<gene>
    <name evidence="3" type="ORF">HMPREF9151_01715</name>
</gene>
<dbReference type="STRING" id="1127699.HMPREF9151_01715"/>
<dbReference type="PANTHER" id="PTHR42942">
    <property type="entry name" value="6-O-METHYLGUANINE DNA METHYLTRANSFERASE"/>
    <property type="match status" value="1"/>
</dbReference>
<dbReference type="Gene3D" id="1.10.10.10">
    <property type="entry name" value="Winged helix-like DNA-binding domain superfamily/Winged helix DNA-binding domain"/>
    <property type="match status" value="1"/>
</dbReference>
<dbReference type="OrthoDB" id="9132167at2"/>
<dbReference type="GO" id="GO:0006281">
    <property type="term" value="P:DNA repair"/>
    <property type="evidence" value="ECO:0007669"/>
    <property type="project" value="InterPro"/>
</dbReference>
<keyword evidence="3" id="KW-0489">Methyltransferase</keyword>
<dbReference type="InterPro" id="IPR036388">
    <property type="entry name" value="WH-like_DNA-bd_sf"/>
</dbReference>
<evidence type="ECO:0000313" key="3">
    <source>
        <dbReference type="EMBL" id="EKX99518.1"/>
    </source>
</evidence>
<dbReference type="InterPro" id="IPR014048">
    <property type="entry name" value="MethylDNA_cys_MeTrfase_DNA-bd"/>
</dbReference>
<dbReference type="Pfam" id="PF01035">
    <property type="entry name" value="DNA_binding_1"/>
    <property type="match status" value="1"/>
</dbReference>
<evidence type="ECO:0000259" key="2">
    <source>
        <dbReference type="Pfam" id="PF01035"/>
    </source>
</evidence>
<keyword evidence="3" id="KW-0808">Transferase</keyword>
<comment type="caution">
    <text evidence="3">The sequence shown here is derived from an EMBL/GenBank/DDBJ whole genome shotgun (WGS) entry which is preliminary data.</text>
</comment>
<dbReference type="RefSeq" id="WP_009163019.1">
    <property type="nucleotide sequence ID" value="NZ_KB291003.1"/>
</dbReference>
<dbReference type="GO" id="GO:0032259">
    <property type="term" value="P:methylation"/>
    <property type="evidence" value="ECO:0007669"/>
    <property type="project" value="UniProtKB-KW"/>
</dbReference>
<keyword evidence="4" id="KW-1185">Reference proteome</keyword>
<dbReference type="CDD" id="cd06445">
    <property type="entry name" value="ATase"/>
    <property type="match status" value="1"/>
</dbReference>
<dbReference type="PANTHER" id="PTHR42942:SF1">
    <property type="entry name" value="ALKYLTRANSFERASE-LIKE PROTEIN 1"/>
    <property type="match status" value="1"/>
</dbReference>
<dbReference type="PATRIC" id="fig|1127699.3.peg.1582"/>
<dbReference type="InterPro" id="IPR036217">
    <property type="entry name" value="MethylDNA_cys_MeTrfase_DNAb"/>
</dbReference>
<reference evidence="3 4" key="1">
    <citation type="submission" date="2012-05" db="EMBL/GenBank/DDBJ databases">
        <authorList>
            <person name="Weinstock G."/>
            <person name="Sodergren E."/>
            <person name="Lobos E.A."/>
            <person name="Fulton L."/>
            <person name="Fulton R."/>
            <person name="Courtney L."/>
            <person name="Fronick C."/>
            <person name="O'Laughlin M."/>
            <person name="Godfrey J."/>
            <person name="Wilson R.M."/>
            <person name="Miner T."/>
            <person name="Farmer C."/>
            <person name="Delehaunty K."/>
            <person name="Cordes M."/>
            <person name="Minx P."/>
            <person name="Tomlinson C."/>
            <person name="Chen J."/>
            <person name="Wollam A."/>
            <person name="Pepin K.H."/>
            <person name="Bhonagiri V."/>
            <person name="Zhang X."/>
            <person name="Suruliraj S."/>
            <person name="Warren W."/>
            <person name="Mitreva M."/>
            <person name="Mardis E.R."/>
            <person name="Wilson R.K."/>
        </authorList>
    </citation>
    <scope>NUCLEOTIDE SEQUENCE [LARGE SCALE GENOMIC DNA]</scope>
    <source>
        <strain evidence="3 4">F0055</strain>
    </source>
</reference>
<keyword evidence="1" id="KW-0227">DNA damage</keyword>
<dbReference type="GO" id="GO:0008168">
    <property type="term" value="F:methyltransferase activity"/>
    <property type="evidence" value="ECO:0007669"/>
    <property type="project" value="UniProtKB-KW"/>
</dbReference>
<name>L1N7L9_9BACT</name>
<dbReference type="HOGENOM" id="CLU_000445_52_5_10"/>
<accession>L1N7L9</accession>
<organism evidence="3 4">
    <name type="scientific">Hoylesella saccharolytica F0055</name>
    <dbReference type="NCBI Taxonomy" id="1127699"/>
    <lineage>
        <taxon>Bacteria</taxon>
        <taxon>Pseudomonadati</taxon>
        <taxon>Bacteroidota</taxon>
        <taxon>Bacteroidia</taxon>
        <taxon>Bacteroidales</taxon>
        <taxon>Prevotellaceae</taxon>
        <taxon>Hoylesella</taxon>
    </lineage>
</organism>
<feature type="domain" description="Methylated-DNA-[protein]-cysteine S-methyltransferase DNA binding" evidence="2">
    <location>
        <begin position="8"/>
        <end position="84"/>
    </location>
</feature>
<dbReference type="InterPro" id="IPR052520">
    <property type="entry name" value="ATL_DNA_repair"/>
</dbReference>
<sequence>MAIDKDLFERDVYNIVSAIPYGKVITYGQIATLSGYSQYARMVGRVLSCASSSEKLPFHRVVNSQGRPAPHWSQQRILLMQEGVIFKKNGCVDMKKCHWDFMNEDVSEF</sequence>
<proteinExistence type="predicted"/>
<dbReference type="Proteomes" id="UP000010433">
    <property type="component" value="Unassembled WGS sequence"/>
</dbReference>
<evidence type="ECO:0000256" key="1">
    <source>
        <dbReference type="ARBA" id="ARBA00022763"/>
    </source>
</evidence>
<dbReference type="SUPFAM" id="SSF46767">
    <property type="entry name" value="Methylated DNA-protein cysteine methyltransferase, C-terminal domain"/>
    <property type="match status" value="1"/>
</dbReference>
<dbReference type="AlphaFoldDB" id="L1N7L9"/>
<dbReference type="EMBL" id="AMEP01000101">
    <property type="protein sequence ID" value="EKX99518.1"/>
    <property type="molecule type" value="Genomic_DNA"/>
</dbReference>
<evidence type="ECO:0000313" key="4">
    <source>
        <dbReference type="Proteomes" id="UP000010433"/>
    </source>
</evidence>
<protein>
    <submittedName>
        <fullName evidence="3">6-O-methylguanine DNA methyltransferase, DNA binding domain protein</fullName>
    </submittedName>
</protein>